<sequence>MPTGCLAGQAATSSHHSPSSPLSQSGTSPHRTCMARLPSLQSAIAACLDLQSGARAHMLLCPRLMCAPPLGRALLPRRPPHIWHCWLSMRRDRHADRSQGPRDKSPATASESTMIARSAISTSDPCGTH</sequence>
<keyword evidence="3" id="KW-1185">Reference proteome</keyword>
<protein>
    <submittedName>
        <fullName evidence="2">Uncharacterized protein</fullName>
    </submittedName>
</protein>
<name>A0AAV7KZG5_PLEWA</name>
<organism evidence="2 3">
    <name type="scientific">Pleurodeles waltl</name>
    <name type="common">Iberian ribbed newt</name>
    <dbReference type="NCBI Taxonomy" id="8319"/>
    <lineage>
        <taxon>Eukaryota</taxon>
        <taxon>Metazoa</taxon>
        <taxon>Chordata</taxon>
        <taxon>Craniata</taxon>
        <taxon>Vertebrata</taxon>
        <taxon>Euteleostomi</taxon>
        <taxon>Amphibia</taxon>
        <taxon>Batrachia</taxon>
        <taxon>Caudata</taxon>
        <taxon>Salamandroidea</taxon>
        <taxon>Salamandridae</taxon>
        <taxon>Pleurodelinae</taxon>
        <taxon>Pleurodeles</taxon>
    </lineage>
</organism>
<dbReference type="AlphaFoldDB" id="A0AAV7KZG5"/>
<feature type="region of interest" description="Disordered" evidence="1">
    <location>
        <begin position="1"/>
        <end position="32"/>
    </location>
</feature>
<feature type="compositionally biased region" description="Polar residues" evidence="1">
    <location>
        <begin position="107"/>
        <end position="129"/>
    </location>
</feature>
<evidence type="ECO:0000313" key="2">
    <source>
        <dbReference type="EMBL" id="KAJ1083449.1"/>
    </source>
</evidence>
<accession>A0AAV7KZG5</accession>
<feature type="compositionally biased region" description="Basic and acidic residues" evidence="1">
    <location>
        <begin position="92"/>
        <end position="105"/>
    </location>
</feature>
<feature type="region of interest" description="Disordered" evidence="1">
    <location>
        <begin position="92"/>
        <end position="129"/>
    </location>
</feature>
<feature type="compositionally biased region" description="Low complexity" evidence="1">
    <location>
        <begin position="13"/>
        <end position="30"/>
    </location>
</feature>
<evidence type="ECO:0000256" key="1">
    <source>
        <dbReference type="SAM" id="MobiDB-lite"/>
    </source>
</evidence>
<reference evidence="2" key="1">
    <citation type="journal article" date="2022" name="bioRxiv">
        <title>Sequencing and chromosome-scale assembly of the giantPleurodeles waltlgenome.</title>
        <authorList>
            <person name="Brown T."/>
            <person name="Elewa A."/>
            <person name="Iarovenko S."/>
            <person name="Subramanian E."/>
            <person name="Araus A.J."/>
            <person name="Petzold A."/>
            <person name="Susuki M."/>
            <person name="Suzuki K.-i.T."/>
            <person name="Hayashi T."/>
            <person name="Toyoda A."/>
            <person name="Oliveira C."/>
            <person name="Osipova E."/>
            <person name="Leigh N.D."/>
            <person name="Simon A."/>
            <person name="Yun M.H."/>
        </authorList>
    </citation>
    <scope>NUCLEOTIDE SEQUENCE</scope>
    <source>
        <strain evidence="2">20211129_DDA</strain>
        <tissue evidence="2">Liver</tissue>
    </source>
</reference>
<dbReference type="Proteomes" id="UP001066276">
    <property type="component" value="Chromosome 12"/>
</dbReference>
<evidence type="ECO:0000313" key="3">
    <source>
        <dbReference type="Proteomes" id="UP001066276"/>
    </source>
</evidence>
<comment type="caution">
    <text evidence="2">The sequence shown here is derived from an EMBL/GenBank/DDBJ whole genome shotgun (WGS) entry which is preliminary data.</text>
</comment>
<dbReference type="EMBL" id="JANPWB010000016">
    <property type="protein sequence ID" value="KAJ1083449.1"/>
    <property type="molecule type" value="Genomic_DNA"/>
</dbReference>
<gene>
    <name evidence="2" type="ORF">NDU88_003608</name>
</gene>
<proteinExistence type="predicted"/>